<gene>
    <name evidence="1" type="ORF">MBBTH_01730</name>
</gene>
<dbReference type="EMBL" id="MZGS01000013">
    <property type="protein sequence ID" value="PWB88230.1"/>
    <property type="molecule type" value="Genomic_DNA"/>
</dbReference>
<comment type="caution">
    <text evidence="1">The sequence shown here is derived from an EMBL/GenBank/DDBJ whole genome shotgun (WGS) entry which is preliminary data.</text>
</comment>
<evidence type="ECO:0000313" key="2">
    <source>
        <dbReference type="Proteomes" id="UP000251717"/>
    </source>
</evidence>
<dbReference type="RefSeq" id="WP_116591170.1">
    <property type="nucleotide sequence ID" value="NZ_MZGS01000013.1"/>
</dbReference>
<dbReference type="Proteomes" id="UP000251717">
    <property type="component" value="Unassembled WGS sequence"/>
</dbReference>
<sequence length="75" mass="8928">MSQKDEWIDISKRKNIDEVRNTKEYKDWVKSIKERDNEECVLCGADQHLEAHHVFSFKNFVPLRLNLNNGITLCH</sequence>
<proteinExistence type="predicted"/>
<dbReference type="OrthoDB" id="11472at2157"/>
<reference evidence="1 2" key="1">
    <citation type="submission" date="2017-03" db="EMBL/GenBank/DDBJ databases">
        <title>Genome sequence of Methanobrevibacter thaueri.</title>
        <authorList>
            <person name="Poehlein A."/>
            <person name="Seedorf H."/>
            <person name="Daniel R."/>
        </authorList>
    </citation>
    <scope>NUCLEOTIDE SEQUENCE [LARGE SCALE GENOMIC DNA]</scope>
    <source>
        <strain evidence="1 2">DSM 11995</strain>
    </source>
</reference>
<evidence type="ECO:0008006" key="3">
    <source>
        <dbReference type="Google" id="ProtNLM"/>
    </source>
</evidence>
<accession>A0A315XPX8</accession>
<organism evidence="1 2">
    <name type="scientific">Methanobrevibacter thaueri</name>
    <dbReference type="NCBI Taxonomy" id="190975"/>
    <lineage>
        <taxon>Archaea</taxon>
        <taxon>Methanobacteriati</taxon>
        <taxon>Methanobacteriota</taxon>
        <taxon>Methanomada group</taxon>
        <taxon>Methanobacteria</taxon>
        <taxon>Methanobacteriales</taxon>
        <taxon>Methanobacteriaceae</taxon>
        <taxon>Methanobrevibacter</taxon>
    </lineage>
</organism>
<keyword evidence="2" id="KW-1185">Reference proteome</keyword>
<evidence type="ECO:0000313" key="1">
    <source>
        <dbReference type="EMBL" id="PWB88230.1"/>
    </source>
</evidence>
<protein>
    <recommendedName>
        <fullName evidence="3">HNH nuclease domain-containing protein</fullName>
    </recommendedName>
</protein>
<name>A0A315XPX8_9EURY</name>
<dbReference type="AlphaFoldDB" id="A0A315XPX8"/>